<evidence type="ECO:0000313" key="4">
    <source>
        <dbReference type="EMBL" id="KAF2113986.1"/>
    </source>
</evidence>
<feature type="domain" description="DUF6594" evidence="3">
    <location>
        <begin position="16"/>
        <end position="269"/>
    </location>
</feature>
<feature type="transmembrane region" description="Helical" evidence="2">
    <location>
        <begin position="239"/>
        <end position="257"/>
    </location>
</feature>
<protein>
    <recommendedName>
        <fullName evidence="3">DUF6594 domain-containing protein</fullName>
    </recommendedName>
</protein>
<keyword evidence="2" id="KW-0472">Membrane</keyword>
<dbReference type="Pfam" id="PF20237">
    <property type="entry name" value="DUF6594"/>
    <property type="match status" value="1"/>
</dbReference>
<dbReference type="AlphaFoldDB" id="A0A6A5Z4G4"/>
<dbReference type="OrthoDB" id="3533814at2759"/>
<evidence type="ECO:0000256" key="1">
    <source>
        <dbReference type="SAM" id="Coils"/>
    </source>
</evidence>
<dbReference type="InterPro" id="IPR046529">
    <property type="entry name" value="DUF6594"/>
</dbReference>
<evidence type="ECO:0000313" key="5">
    <source>
        <dbReference type="Proteomes" id="UP000799770"/>
    </source>
</evidence>
<reference evidence="4" key="1">
    <citation type="journal article" date="2020" name="Stud. Mycol.">
        <title>101 Dothideomycetes genomes: a test case for predicting lifestyles and emergence of pathogens.</title>
        <authorList>
            <person name="Haridas S."/>
            <person name="Albert R."/>
            <person name="Binder M."/>
            <person name="Bloem J."/>
            <person name="Labutti K."/>
            <person name="Salamov A."/>
            <person name="Andreopoulos B."/>
            <person name="Baker S."/>
            <person name="Barry K."/>
            <person name="Bills G."/>
            <person name="Bluhm B."/>
            <person name="Cannon C."/>
            <person name="Castanera R."/>
            <person name="Culley D."/>
            <person name="Daum C."/>
            <person name="Ezra D."/>
            <person name="Gonzalez J."/>
            <person name="Henrissat B."/>
            <person name="Kuo A."/>
            <person name="Liang C."/>
            <person name="Lipzen A."/>
            <person name="Lutzoni F."/>
            <person name="Magnuson J."/>
            <person name="Mondo S."/>
            <person name="Nolan M."/>
            <person name="Ohm R."/>
            <person name="Pangilinan J."/>
            <person name="Park H.-J."/>
            <person name="Ramirez L."/>
            <person name="Alfaro M."/>
            <person name="Sun H."/>
            <person name="Tritt A."/>
            <person name="Yoshinaga Y."/>
            <person name="Zwiers L.-H."/>
            <person name="Turgeon B."/>
            <person name="Goodwin S."/>
            <person name="Spatafora J."/>
            <person name="Crous P."/>
            <person name="Grigoriev I."/>
        </authorList>
    </citation>
    <scope>NUCLEOTIDE SEQUENCE</scope>
    <source>
        <strain evidence="4">CBS 627.86</strain>
    </source>
</reference>
<feature type="coiled-coil region" evidence="1">
    <location>
        <begin position="45"/>
        <end position="106"/>
    </location>
</feature>
<dbReference type="Proteomes" id="UP000799770">
    <property type="component" value="Unassembled WGS sequence"/>
</dbReference>
<keyword evidence="5" id="KW-1185">Reference proteome</keyword>
<evidence type="ECO:0000256" key="2">
    <source>
        <dbReference type="SAM" id="Phobius"/>
    </source>
</evidence>
<gene>
    <name evidence="4" type="ORF">BDV96DRAFT_495249</name>
</gene>
<dbReference type="PANTHER" id="PTHR34502:SF4">
    <property type="entry name" value="DUF6594 DOMAIN-CONTAINING PROTEIN"/>
    <property type="match status" value="1"/>
</dbReference>
<evidence type="ECO:0000259" key="3">
    <source>
        <dbReference type="Pfam" id="PF20237"/>
    </source>
</evidence>
<accession>A0A6A5Z4G4</accession>
<keyword evidence="1" id="KW-0175">Coiled coil</keyword>
<feature type="transmembrane region" description="Helical" evidence="2">
    <location>
        <begin position="209"/>
        <end position="233"/>
    </location>
</feature>
<name>A0A6A5Z4G4_9PLEO</name>
<keyword evidence="2" id="KW-1133">Transmembrane helix</keyword>
<sequence>MDIEAGSGVRHYLTGYPSLAAFIASDRDQTSAIFKRFKRLGARNLLHLQSELAELEARQDELDDEARRSQDLFTKQCLRNWPEFCLAASSDERQRERKELAEAIKATLRDYREALFLEGFTSNLPTPSKRTLGAFQYRFFNRDQHKSYPTLGAHSAFMFNEADDLLSLHDNKDIDRLTTFVQEHLVCLFPSRKRNGKIAYASDRHIAQFVAILSTFNAAALLVGAIISLYSVTSPKKKLGIIAAFTTLFAANVGLLTNARRAELFAASAG</sequence>
<keyword evidence="2" id="KW-0812">Transmembrane</keyword>
<dbReference type="EMBL" id="ML977326">
    <property type="protein sequence ID" value="KAF2113986.1"/>
    <property type="molecule type" value="Genomic_DNA"/>
</dbReference>
<organism evidence="4 5">
    <name type="scientific">Lophiotrema nucula</name>
    <dbReference type="NCBI Taxonomy" id="690887"/>
    <lineage>
        <taxon>Eukaryota</taxon>
        <taxon>Fungi</taxon>
        <taxon>Dikarya</taxon>
        <taxon>Ascomycota</taxon>
        <taxon>Pezizomycotina</taxon>
        <taxon>Dothideomycetes</taxon>
        <taxon>Pleosporomycetidae</taxon>
        <taxon>Pleosporales</taxon>
        <taxon>Lophiotremataceae</taxon>
        <taxon>Lophiotrema</taxon>
    </lineage>
</organism>
<dbReference type="PANTHER" id="PTHR34502">
    <property type="entry name" value="DUF6594 DOMAIN-CONTAINING PROTEIN-RELATED"/>
    <property type="match status" value="1"/>
</dbReference>
<proteinExistence type="predicted"/>